<gene>
    <name evidence="3" type="ORF">MYAM1_000643</name>
</gene>
<name>A0AAJ5YP37_9BASI</name>
<keyword evidence="2" id="KW-0472">Membrane</keyword>
<organism evidence="3 4">
    <name type="scientific">Malassezia yamatoensis</name>
    <dbReference type="NCBI Taxonomy" id="253288"/>
    <lineage>
        <taxon>Eukaryota</taxon>
        <taxon>Fungi</taxon>
        <taxon>Dikarya</taxon>
        <taxon>Basidiomycota</taxon>
        <taxon>Ustilaginomycotina</taxon>
        <taxon>Malasseziomycetes</taxon>
        <taxon>Malasseziales</taxon>
        <taxon>Malasseziaceae</taxon>
        <taxon>Malassezia</taxon>
    </lineage>
</organism>
<keyword evidence="4" id="KW-1185">Reference proteome</keyword>
<dbReference type="Proteomes" id="UP001219567">
    <property type="component" value="Chromosome 1"/>
</dbReference>
<reference evidence="3 4" key="1">
    <citation type="submission" date="2023-03" db="EMBL/GenBank/DDBJ databases">
        <title>Mating type loci evolution in Malassezia.</title>
        <authorList>
            <person name="Coelho M.A."/>
        </authorList>
    </citation>
    <scope>NUCLEOTIDE SEQUENCE [LARGE SCALE GENOMIC DNA]</scope>
    <source>
        <strain evidence="3 4">CBS 9725</strain>
    </source>
</reference>
<evidence type="ECO:0000313" key="4">
    <source>
        <dbReference type="Proteomes" id="UP001219567"/>
    </source>
</evidence>
<keyword evidence="2" id="KW-1133">Transmembrane helix</keyword>
<keyword evidence="2" id="KW-0812">Transmembrane</keyword>
<evidence type="ECO:0000313" key="3">
    <source>
        <dbReference type="EMBL" id="WFC97923.1"/>
    </source>
</evidence>
<sequence>MFLTAVVRRRAEPPHDTQDKSTYRPVSRTERLNRLENVPEERLRRLAKNVDTWTESRSDKSIWQSWLAIAPKTRIMLGLGALAFSFGGLYLADYLEKQYPVHNNRTTLHNTSKPQLQDGDENSPRLFSISVVDHKQ</sequence>
<feature type="transmembrane region" description="Helical" evidence="2">
    <location>
        <begin position="75"/>
        <end position="92"/>
    </location>
</feature>
<evidence type="ECO:0000256" key="2">
    <source>
        <dbReference type="SAM" id="Phobius"/>
    </source>
</evidence>
<accession>A0AAJ5YP37</accession>
<dbReference type="AlphaFoldDB" id="A0AAJ5YP37"/>
<dbReference type="EMBL" id="CP119943">
    <property type="protein sequence ID" value="WFC97923.1"/>
    <property type="molecule type" value="Genomic_DNA"/>
</dbReference>
<evidence type="ECO:0000256" key="1">
    <source>
        <dbReference type="SAM" id="MobiDB-lite"/>
    </source>
</evidence>
<feature type="region of interest" description="Disordered" evidence="1">
    <location>
        <begin position="9"/>
        <end position="34"/>
    </location>
</feature>
<proteinExistence type="predicted"/>
<protein>
    <submittedName>
        <fullName evidence="3">Uncharacterized protein</fullName>
    </submittedName>
</protein>